<evidence type="ECO:0000313" key="3">
    <source>
        <dbReference type="Proteomes" id="UP000033622"/>
    </source>
</evidence>
<dbReference type="InterPro" id="IPR002566">
    <property type="entry name" value="Msp4_OMP-like"/>
</dbReference>
<evidence type="ECO:0000313" key="2">
    <source>
        <dbReference type="EMBL" id="KJV84680.1"/>
    </source>
</evidence>
<comment type="caution">
    <text evidence="2">The sequence shown here is derived from an EMBL/GenBank/DDBJ whole genome shotgun (WGS) entry which is preliminary data.</text>
</comment>
<gene>
    <name evidence="2" type="ORF">APHWI1_0151</name>
</gene>
<dbReference type="Gene3D" id="2.40.160.20">
    <property type="match status" value="1"/>
</dbReference>
<evidence type="ECO:0000259" key="1">
    <source>
        <dbReference type="Pfam" id="PF01617"/>
    </source>
</evidence>
<accession>A0A0F3PWE0</accession>
<dbReference type="PATRIC" id="fig|1359155.3.peg.157"/>
<dbReference type="AlphaFoldDB" id="A0A0F3PWE0"/>
<organism evidence="2 3">
    <name type="scientific">Anaplasma phagocytophilum str. ApWI1</name>
    <dbReference type="NCBI Taxonomy" id="1359155"/>
    <lineage>
        <taxon>Bacteria</taxon>
        <taxon>Pseudomonadati</taxon>
        <taxon>Pseudomonadota</taxon>
        <taxon>Alphaproteobacteria</taxon>
        <taxon>Rickettsiales</taxon>
        <taxon>Anaplasmataceae</taxon>
        <taxon>Anaplasma</taxon>
        <taxon>phagocytophilum group</taxon>
    </lineage>
</organism>
<dbReference type="Pfam" id="PF01617">
    <property type="entry name" value="Surface_Ag_2"/>
    <property type="match status" value="1"/>
</dbReference>
<protein>
    <submittedName>
        <fullName evidence="2">Outer membrane insertion C-terminal signal domain protein</fullName>
    </submittedName>
</protein>
<feature type="domain" description="Msp4/OMP-like" evidence="1">
    <location>
        <begin position="67"/>
        <end position="449"/>
    </location>
</feature>
<proteinExistence type="predicted"/>
<dbReference type="EMBL" id="LAOF01000001">
    <property type="protein sequence ID" value="KJV84680.1"/>
    <property type="molecule type" value="Genomic_DNA"/>
</dbReference>
<dbReference type="InterPro" id="IPR011250">
    <property type="entry name" value="OMP/PagP_B-barrel"/>
</dbReference>
<reference evidence="2 3" key="1">
    <citation type="submission" date="2015-01" db="EMBL/GenBank/DDBJ databases">
        <title>Genome Sequencing of Rickettsiales.</title>
        <authorList>
            <person name="Daugherty S.C."/>
            <person name="Su Q."/>
            <person name="Abolude K."/>
            <person name="Beier-Sexton M."/>
            <person name="Carlyon J.A."/>
            <person name="Carter R."/>
            <person name="Day N.P."/>
            <person name="Dumler S.J."/>
            <person name="Dyachenko V."/>
            <person name="Godinez A."/>
            <person name="Kurtti T.J."/>
            <person name="Lichay M."/>
            <person name="Mullins K.E."/>
            <person name="Ott S."/>
            <person name="Pappas-Brown V."/>
            <person name="Paris D.H."/>
            <person name="Patel P."/>
            <person name="Richards A.L."/>
            <person name="Sadzewicz L."/>
            <person name="Sears K."/>
            <person name="Seidman D."/>
            <person name="Sengamalay N."/>
            <person name="Stenos J."/>
            <person name="Tallon L.J."/>
            <person name="Vincent G."/>
            <person name="Fraser C.M."/>
            <person name="Munderloh U."/>
            <person name="Dunning-Hotopp J.C."/>
        </authorList>
    </citation>
    <scope>NUCLEOTIDE SEQUENCE [LARGE SCALE GENOMIC DNA]</scope>
    <source>
        <strain evidence="2 3">ApWI1</strain>
    </source>
</reference>
<name>A0A0F3PWE0_ANAPH</name>
<dbReference type="SUPFAM" id="SSF56925">
    <property type="entry name" value="OMPA-like"/>
    <property type="match status" value="1"/>
</dbReference>
<dbReference type="Proteomes" id="UP000033622">
    <property type="component" value="Unassembled WGS sequence"/>
</dbReference>
<sequence length="449" mass="48978">MICIDKVMVKGNGSIFMTSVLGVRCMSARSCRKLFLGSIMLSFAVLMTSQEVQAMHSGQNISDMGESNYFYVGLNYSPVFSKIRDFTISESSGETKAVYPYLRDGKSVKLETNRFDWSVPDPQIRFKNSVLLAMEGSIGYTMGALRFEVEVGYERFKIKSRYGKGIRGEESDTIYLLAKELAYDVVANKTDALAAALAKVKGQDIVHFANTLKITHPWINEQICNRGNDLLDNGGLKDSKKGSCNSKDKKGGKLEQSFTAALGDQGAQKWPKINNGGKKLTGKSNGKPYALDASATVAGDISVLDRESKVMVAGLLARTIEGSEIVEIKAISSTSVMLNACYDIFSEGFGIMPYTCIGLGSNFVSIVDGKVTPKLSYKLKAGLSYKFSPEVSAFAGGFYQRVVGDGEYVDLPVKRLSYDLSPQGRTKETAVAKFSMSYVGGEFGIRFAF</sequence>